<evidence type="ECO:0000259" key="10">
    <source>
        <dbReference type="PROSITE" id="PS50011"/>
    </source>
</evidence>
<keyword evidence="4" id="KW-0547">Nucleotide-binding</keyword>
<dbReference type="InterPro" id="IPR000719">
    <property type="entry name" value="Prot_kinase_dom"/>
</dbReference>
<name>A0A3N0DIB8_9ACTN</name>
<dbReference type="InterPro" id="IPR011009">
    <property type="entry name" value="Kinase-like_dom_sf"/>
</dbReference>
<keyword evidence="3" id="KW-0808">Transferase</keyword>
<dbReference type="SMART" id="SM00220">
    <property type="entry name" value="S_TKc"/>
    <property type="match status" value="1"/>
</dbReference>
<protein>
    <recommendedName>
        <fullName evidence="1">non-specific serine/threonine protein kinase</fullName>
        <ecNumber evidence="1">2.7.11.1</ecNumber>
    </recommendedName>
</protein>
<evidence type="ECO:0000313" key="11">
    <source>
        <dbReference type="EMBL" id="RNL75409.1"/>
    </source>
</evidence>
<dbReference type="SUPFAM" id="SSF56112">
    <property type="entry name" value="Protein kinase-like (PK-like)"/>
    <property type="match status" value="1"/>
</dbReference>
<keyword evidence="12" id="KW-1185">Reference proteome</keyword>
<evidence type="ECO:0000256" key="5">
    <source>
        <dbReference type="ARBA" id="ARBA00022777"/>
    </source>
</evidence>
<sequence>MSPGTLLGGRYRLEVLLSEQGGARFWRATDTVLARNVAVHVVPSDDPRAPAVLDAARRSALVTEQHFLRVLDCDDVDGTTWVINEWGQGSSLDVMLAQGTLPPMRAAWLAREVAEAIAAAHAKDLVHGRLNPEAVLVTDSGAVKIIGFVVNAAFERNLTEPSPYGEISPREADVIDLAGILYAALTGRWPGVAPSSLPPAPREGNRPLRPRQVRAGVPRTLDAICDRVLHKEASQHVLPVESAYEIAAALSDYVGDPTAGAPVDLPTMQEELETPEAPTGTDGIPVVDVPAPVPAPEAAAPVPPPPPAPEPASEPASEPDPPARPLVDPEETMASGPPLESIEFFEPDAWEPAPPPPPFEAPVDRPLFATEERRIPAPPAGANPPTGQNTGFWPFEEEPGPARTVAPPRRRRRWLRTLVILVLVLALAGAMYAAFTVGKGDDNSPSGSGSQTPTTSAPPTPVVTGTPIPIVQAGDFDPEGDPPEENPQQVPRAFDGNPSTTWQTSVYRGDAHLGGLKSGVGLVLDLGSQQEVGSVEVKLVGTPNDVELYGTAPGENDPPAELADATRLASLSDVGDSAVFRLDPKVRTRYLVIWLTKLPKVSGGFQGKIAEITVRS</sequence>
<feature type="compositionally biased region" description="Pro residues" evidence="8">
    <location>
        <begin position="291"/>
        <end position="324"/>
    </location>
</feature>
<evidence type="ECO:0000256" key="9">
    <source>
        <dbReference type="SAM" id="Phobius"/>
    </source>
</evidence>
<dbReference type="Gene3D" id="3.30.200.20">
    <property type="entry name" value="Phosphorylase Kinase, domain 1"/>
    <property type="match status" value="1"/>
</dbReference>
<gene>
    <name evidence="11" type="ORF">EFL95_18520</name>
</gene>
<dbReference type="EC" id="2.7.11.1" evidence="1"/>
<keyword evidence="7" id="KW-0675">Receptor</keyword>
<feature type="region of interest" description="Disordered" evidence="8">
    <location>
        <begin position="375"/>
        <end position="408"/>
    </location>
</feature>
<evidence type="ECO:0000256" key="6">
    <source>
        <dbReference type="ARBA" id="ARBA00022840"/>
    </source>
</evidence>
<evidence type="ECO:0000256" key="8">
    <source>
        <dbReference type="SAM" id="MobiDB-lite"/>
    </source>
</evidence>
<dbReference type="GO" id="GO:0005524">
    <property type="term" value="F:ATP binding"/>
    <property type="evidence" value="ECO:0007669"/>
    <property type="project" value="UniProtKB-KW"/>
</dbReference>
<accession>A0A3N0DIB8</accession>
<dbReference type="PROSITE" id="PS50011">
    <property type="entry name" value="PROTEIN_KINASE_DOM"/>
    <property type="match status" value="1"/>
</dbReference>
<organism evidence="11 12">
    <name type="scientific">Nocardioides marmorisolisilvae</name>
    <dbReference type="NCBI Taxonomy" id="1542737"/>
    <lineage>
        <taxon>Bacteria</taxon>
        <taxon>Bacillati</taxon>
        <taxon>Actinomycetota</taxon>
        <taxon>Actinomycetes</taxon>
        <taxon>Propionibacteriales</taxon>
        <taxon>Nocardioidaceae</taxon>
        <taxon>Nocardioides</taxon>
    </lineage>
</organism>
<reference evidence="11 12" key="1">
    <citation type="submission" date="2018-11" db="EMBL/GenBank/DDBJ databases">
        <authorList>
            <person name="Li F."/>
        </authorList>
    </citation>
    <scope>NUCLEOTIDE SEQUENCE [LARGE SCALE GENOMIC DNA]</scope>
    <source>
        <strain evidence="11 12">KIS18-7</strain>
    </source>
</reference>
<keyword evidence="6" id="KW-0067">ATP-binding</keyword>
<keyword evidence="2" id="KW-0723">Serine/threonine-protein kinase</keyword>
<keyword evidence="9" id="KW-0812">Transmembrane</keyword>
<evidence type="ECO:0000256" key="1">
    <source>
        <dbReference type="ARBA" id="ARBA00012513"/>
    </source>
</evidence>
<keyword evidence="5" id="KW-0418">Kinase</keyword>
<feature type="compositionally biased region" description="Low complexity" evidence="8">
    <location>
        <begin position="444"/>
        <end position="455"/>
    </location>
</feature>
<feature type="domain" description="Protein kinase" evidence="10">
    <location>
        <begin position="11"/>
        <end position="277"/>
    </location>
</feature>
<feature type="region of interest" description="Disordered" evidence="8">
    <location>
        <begin position="440"/>
        <end position="503"/>
    </location>
</feature>
<dbReference type="EMBL" id="RJSG01000006">
    <property type="protein sequence ID" value="RNL75409.1"/>
    <property type="molecule type" value="Genomic_DNA"/>
</dbReference>
<evidence type="ECO:0000256" key="7">
    <source>
        <dbReference type="ARBA" id="ARBA00023170"/>
    </source>
</evidence>
<dbReference type="Proteomes" id="UP000277094">
    <property type="component" value="Unassembled WGS sequence"/>
</dbReference>
<dbReference type="CDD" id="cd13973">
    <property type="entry name" value="PK_MviN-like"/>
    <property type="match status" value="1"/>
</dbReference>
<proteinExistence type="predicted"/>
<comment type="caution">
    <text evidence="11">The sequence shown here is derived from an EMBL/GenBank/DDBJ whole genome shotgun (WGS) entry which is preliminary data.</text>
</comment>
<evidence type="ECO:0000313" key="12">
    <source>
        <dbReference type="Proteomes" id="UP000277094"/>
    </source>
</evidence>
<dbReference type="GO" id="GO:0004674">
    <property type="term" value="F:protein serine/threonine kinase activity"/>
    <property type="evidence" value="ECO:0007669"/>
    <property type="project" value="UniProtKB-KW"/>
</dbReference>
<dbReference type="PANTHER" id="PTHR43289:SF6">
    <property type="entry name" value="SERINE_THREONINE-PROTEIN KINASE NEKL-3"/>
    <property type="match status" value="1"/>
</dbReference>
<dbReference type="PANTHER" id="PTHR43289">
    <property type="entry name" value="MITOGEN-ACTIVATED PROTEIN KINASE KINASE KINASE 20-RELATED"/>
    <property type="match status" value="1"/>
</dbReference>
<evidence type="ECO:0000256" key="4">
    <source>
        <dbReference type="ARBA" id="ARBA00022741"/>
    </source>
</evidence>
<dbReference type="AlphaFoldDB" id="A0A3N0DIB8"/>
<dbReference type="SUPFAM" id="SSF49785">
    <property type="entry name" value="Galactose-binding domain-like"/>
    <property type="match status" value="1"/>
</dbReference>
<feature type="compositionally biased region" description="Low complexity" evidence="8">
    <location>
        <begin position="462"/>
        <end position="472"/>
    </location>
</feature>
<evidence type="ECO:0000256" key="2">
    <source>
        <dbReference type="ARBA" id="ARBA00022527"/>
    </source>
</evidence>
<feature type="transmembrane region" description="Helical" evidence="9">
    <location>
        <begin position="414"/>
        <end position="435"/>
    </location>
</feature>
<keyword evidence="9" id="KW-1133">Transmembrane helix</keyword>
<dbReference type="InterPro" id="IPR008979">
    <property type="entry name" value="Galactose-bd-like_sf"/>
</dbReference>
<evidence type="ECO:0000256" key="3">
    <source>
        <dbReference type="ARBA" id="ARBA00022679"/>
    </source>
</evidence>
<dbReference type="Gene3D" id="2.60.120.260">
    <property type="entry name" value="Galactose-binding domain-like"/>
    <property type="match status" value="1"/>
</dbReference>
<dbReference type="Gene3D" id="1.10.510.10">
    <property type="entry name" value="Transferase(Phosphotransferase) domain 1"/>
    <property type="match status" value="1"/>
</dbReference>
<feature type="region of interest" description="Disordered" evidence="8">
    <location>
        <begin position="273"/>
        <end position="338"/>
    </location>
</feature>
<keyword evidence="9" id="KW-0472">Membrane</keyword>